<dbReference type="InterPro" id="IPR036291">
    <property type="entry name" value="NAD(P)-bd_dom_sf"/>
</dbReference>
<organism evidence="4 5">
    <name type="scientific">Methylophilus rhizosphaerae</name>
    <dbReference type="NCBI Taxonomy" id="492660"/>
    <lineage>
        <taxon>Bacteria</taxon>
        <taxon>Pseudomonadati</taxon>
        <taxon>Pseudomonadota</taxon>
        <taxon>Betaproteobacteria</taxon>
        <taxon>Nitrosomonadales</taxon>
        <taxon>Methylophilaceae</taxon>
        <taxon>Methylophilus</taxon>
    </lineage>
</organism>
<dbReference type="OrthoDB" id="9802815at2"/>
<dbReference type="Gene3D" id="3.40.50.720">
    <property type="entry name" value="NAD(P)-binding Rossmann-like Domain"/>
    <property type="match status" value="1"/>
</dbReference>
<proteinExistence type="inferred from homology"/>
<evidence type="ECO:0000313" key="5">
    <source>
        <dbReference type="Proteomes" id="UP000198629"/>
    </source>
</evidence>
<comment type="similarity">
    <text evidence="2">Belongs to the NAD(P)-dependent epimerase/dehydratase family.</text>
</comment>
<comment type="pathway">
    <text evidence="1">Bacterial outer membrane biogenesis; LPS O-antigen biosynthesis.</text>
</comment>
<feature type="domain" description="NAD-dependent epimerase/dehydratase" evidence="3">
    <location>
        <begin position="4"/>
        <end position="230"/>
    </location>
</feature>
<dbReference type="Pfam" id="PF01370">
    <property type="entry name" value="Epimerase"/>
    <property type="match status" value="1"/>
</dbReference>
<dbReference type="PANTHER" id="PTHR43000">
    <property type="entry name" value="DTDP-D-GLUCOSE 4,6-DEHYDRATASE-RELATED"/>
    <property type="match status" value="1"/>
</dbReference>
<name>A0A1G8ZAM6_9PROT</name>
<reference evidence="5" key="1">
    <citation type="submission" date="2016-10" db="EMBL/GenBank/DDBJ databases">
        <authorList>
            <person name="Varghese N."/>
            <person name="Submissions S."/>
        </authorList>
    </citation>
    <scope>NUCLEOTIDE SEQUENCE [LARGE SCALE GENOMIC DNA]</scope>
    <source>
        <strain evidence="5">CBMB127</strain>
    </source>
</reference>
<evidence type="ECO:0000256" key="1">
    <source>
        <dbReference type="ARBA" id="ARBA00005125"/>
    </source>
</evidence>
<evidence type="ECO:0000259" key="3">
    <source>
        <dbReference type="Pfam" id="PF01370"/>
    </source>
</evidence>
<dbReference type="Proteomes" id="UP000198629">
    <property type="component" value="Unassembled WGS sequence"/>
</dbReference>
<sequence>MSSIWITGGKGFIGRHLAQFVAGNSQTVHGLGHGAWVEDEFSACGFKSWLNAEIDFASLSHLAASSGLPDIIFHLAGGSAVGPSIQNPYEDFQRTVETTARLLEWVRQHSHQTRVIGASSAAVYGSGFSTPIPENTHAMPFSPYGFHKAMLEKLFDSYRETYGLKLGIVRLYSIYGPGLEKQLLWDICQKLEKSANGEILLHGTGQELRDWLHIKDTCSLLWKVATLPDLPQVINGGTGKSTSIFDIAHLVSDAWGEKHKVVFNGIGRKGDPASLVADTTLSQQLGYTPSINIQDGIKGVVHWYRERSR</sequence>
<dbReference type="InterPro" id="IPR001509">
    <property type="entry name" value="Epimerase_deHydtase"/>
</dbReference>
<dbReference type="EMBL" id="FNFX01000001">
    <property type="protein sequence ID" value="SDK12132.1"/>
    <property type="molecule type" value="Genomic_DNA"/>
</dbReference>
<evidence type="ECO:0000256" key="2">
    <source>
        <dbReference type="ARBA" id="ARBA00007637"/>
    </source>
</evidence>
<keyword evidence="5" id="KW-1185">Reference proteome</keyword>
<accession>A0A1G8ZAM6</accession>
<dbReference type="SUPFAM" id="SSF51735">
    <property type="entry name" value="NAD(P)-binding Rossmann-fold domains"/>
    <property type="match status" value="1"/>
</dbReference>
<dbReference type="STRING" id="492660.SAMN05192566_0187"/>
<dbReference type="CDD" id="cd08946">
    <property type="entry name" value="SDR_e"/>
    <property type="match status" value="1"/>
</dbReference>
<dbReference type="AlphaFoldDB" id="A0A1G8ZAM6"/>
<gene>
    <name evidence="4" type="ORF">SAMN05192566_0187</name>
</gene>
<evidence type="ECO:0000313" key="4">
    <source>
        <dbReference type="EMBL" id="SDK12132.1"/>
    </source>
</evidence>
<protein>
    <submittedName>
        <fullName evidence="4">UDP-glucose 4-epimerase</fullName>
    </submittedName>
</protein>
<dbReference type="RefSeq" id="WP_091468426.1">
    <property type="nucleotide sequence ID" value="NZ_FNFX01000001.1"/>
</dbReference>